<dbReference type="Gene3D" id="3.40.50.720">
    <property type="entry name" value="NAD(P)-binding Rossmann-like Domain"/>
    <property type="match status" value="1"/>
</dbReference>
<keyword evidence="3" id="KW-0547">Nucleotide-binding</keyword>
<organism evidence="15 16">
    <name type="scientific">Rhodovulum bhavnagarense</name>
    <dbReference type="NCBI Taxonomy" id="992286"/>
    <lineage>
        <taxon>Bacteria</taxon>
        <taxon>Pseudomonadati</taxon>
        <taxon>Pseudomonadota</taxon>
        <taxon>Alphaproteobacteria</taxon>
        <taxon>Rhodobacterales</taxon>
        <taxon>Paracoccaceae</taxon>
        <taxon>Rhodovulum</taxon>
    </lineage>
</organism>
<evidence type="ECO:0000256" key="11">
    <source>
        <dbReference type="ARBA" id="ARBA00075328"/>
    </source>
</evidence>
<dbReference type="AlphaFoldDB" id="A0A4R2R9B6"/>
<dbReference type="PANTHER" id="PTHR10953">
    <property type="entry name" value="UBIQUITIN-ACTIVATING ENZYME E1"/>
    <property type="match status" value="1"/>
</dbReference>
<dbReference type="GO" id="GO:0008641">
    <property type="term" value="F:ubiquitin-like modifier activating enzyme activity"/>
    <property type="evidence" value="ECO:0007669"/>
    <property type="project" value="InterPro"/>
</dbReference>
<gene>
    <name evidence="15" type="ORF">EV663_11530</name>
</gene>
<evidence type="ECO:0000313" key="15">
    <source>
        <dbReference type="EMBL" id="TCP59820.1"/>
    </source>
</evidence>
<dbReference type="InterPro" id="IPR035985">
    <property type="entry name" value="Ubiquitin-activating_enz"/>
</dbReference>
<feature type="transmembrane region" description="Helical" evidence="13">
    <location>
        <begin position="127"/>
        <end position="154"/>
    </location>
</feature>
<dbReference type="GO" id="GO:0061605">
    <property type="term" value="F:molybdopterin-synthase adenylyltransferase activity"/>
    <property type="evidence" value="ECO:0007669"/>
    <property type="project" value="UniProtKB-EC"/>
</dbReference>
<reference evidence="15 16" key="1">
    <citation type="submission" date="2019-03" db="EMBL/GenBank/DDBJ databases">
        <title>Genomic Encyclopedia of Type Strains, Phase IV (KMG-IV): sequencing the most valuable type-strain genomes for metagenomic binning, comparative biology and taxonomic classification.</title>
        <authorList>
            <person name="Goeker M."/>
        </authorList>
    </citation>
    <scope>NUCLEOTIDE SEQUENCE [LARGE SCALE GENOMIC DNA]</scope>
    <source>
        <strain evidence="15 16">DSM 24766</strain>
    </source>
</reference>
<dbReference type="EMBL" id="SLXU01000015">
    <property type="protein sequence ID" value="TCP59820.1"/>
    <property type="molecule type" value="Genomic_DNA"/>
</dbReference>
<dbReference type="Pfam" id="PF00899">
    <property type="entry name" value="ThiF"/>
    <property type="match status" value="1"/>
</dbReference>
<dbReference type="GO" id="GO:0005829">
    <property type="term" value="C:cytosol"/>
    <property type="evidence" value="ECO:0007669"/>
    <property type="project" value="TreeGrafter"/>
</dbReference>
<feature type="transmembrane region" description="Helical" evidence="13">
    <location>
        <begin position="59"/>
        <end position="77"/>
    </location>
</feature>
<name>A0A4R2R9B6_9RHOB</name>
<keyword evidence="13" id="KW-1133">Transmembrane helix</keyword>
<dbReference type="RefSeq" id="WP_132952430.1">
    <property type="nucleotide sequence ID" value="NZ_SLXU01000015.1"/>
</dbReference>
<comment type="similarity">
    <text evidence="1">Belongs to the HesA/MoeB/ThiF family.</text>
</comment>
<feature type="transmembrane region" description="Helical" evidence="13">
    <location>
        <begin position="26"/>
        <end position="43"/>
    </location>
</feature>
<dbReference type="NCBIfam" id="NF004281">
    <property type="entry name" value="PRK05690.1"/>
    <property type="match status" value="1"/>
</dbReference>
<evidence type="ECO:0000256" key="10">
    <source>
        <dbReference type="ARBA" id="ARBA00075110"/>
    </source>
</evidence>
<comment type="catalytic activity">
    <reaction evidence="5">
        <text>[molybdopterin-synthase sulfur-carrier protein]-C-terminal Gly-Gly + ATP + H(+) = [molybdopterin-synthase sulfur-carrier protein]-C-terminal Gly-Gly-AMP + diphosphate</text>
        <dbReference type="Rhea" id="RHEA:43616"/>
        <dbReference type="Rhea" id="RHEA-COMP:12159"/>
        <dbReference type="Rhea" id="RHEA-COMP:12202"/>
        <dbReference type="ChEBI" id="CHEBI:15378"/>
        <dbReference type="ChEBI" id="CHEBI:30616"/>
        <dbReference type="ChEBI" id="CHEBI:33019"/>
        <dbReference type="ChEBI" id="CHEBI:90618"/>
        <dbReference type="ChEBI" id="CHEBI:90778"/>
        <dbReference type="EC" id="2.7.7.80"/>
    </reaction>
</comment>
<dbReference type="PANTHER" id="PTHR10953:SF102">
    <property type="entry name" value="ADENYLYLTRANSFERASE AND SULFURTRANSFERASE MOCS3"/>
    <property type="match status" value="1"/>
</dbReference>
<keyword evidence="16" id="KW-1185">Reference proteome</keyword>
<dbReference type="CDD" id="cd00757">
    <property type="entry name" value="ThiF_MoeB_HesA_family"/>
    <property type="match status" value="1"/>
</dbReference>
<dbReference type="InterPro" id="IPR000594">
    <property type="entry name" value="ThiF_NAD_FAD-bd"/>
</dbReference>
<evidence type="ECO:0000256" key="2">
    <source>
        <dbReference type="ARBA" id="ARBA00022679"/>
    </source>
</evidence>
<comment type="function">
    <text evidence="6">Catalyzes the adenylation by ATP of the carboxyl group of the C-terminal glycine of sulfur carrier protein MoaD.</text>
</comment>
<comment type="caution">
    <text evidence="15">The sequence shown here is derived from an EMBL/GenBank/DDBJ whole genome shotgun (WGS) entry which is preliminary data.</text>
</comment>
<protein>
    <recommendedName>
        <fullName evidence="9">Molybdopterin-synthase adenylyltransferase</fullName>
        <ecNumber evidence="8">2.7.7.80</ecNumber>
    </recommendedName>
    <alternativeName>
        <fullName evidence="12">MoaD protein adenylase</fullName>
    </alternativeName>
    <alternativeName>
        <fullName evidence="10">Molybdopterin-converting factor subunit 1 adenylase</fullName>
    </alternativeName>
    <alternativeName>
        <fullName evidence="11">Sulfur carrier protein MoaD adenylyltransferase</fullName>
    </alternativeName>
</protein>
<evidence type="ECO:0000256" key="7">
    <source>
        <dbReference type="ARBA" id="ARBA00063809"/>
    </source>
</evidence>
<proteinExistence type="inferred from homology"/>
<keyword evidence="15" id="KW-0548">Nucleotidyltransferase</keyword>
<evidence type="ECO:0000256" key="5">
    <source>
        <dbReference type="ARBA" id="ARBA00052218"/>
    </source>
</evidence>
<feature type="domain" description="THIF-type NAD/FAD binding fold" evidence="14">
    <location>
        <begin position="105"/>
        <end position="341"/>
    </location>
</feature>
<evidence type="ECO:0000313" key="16">
    <source>
        <dbReference type="Proteomes" id="UP000295050"/>
    </source>
</evidence>
<dbReference type="FunFam" id="3.40.50.720:FF:000033">
    <property type="entry name" value="Adenylyltransferase and sulfurtransferase MOCS3"/>
    <property type="match status" value="1"/>
</dbReference>
<dbReference type="Proteomes" id="UP000295050">
    <property type="component" value="Unassembled WGS sequence"/>
</dbReference>
<evidence type="ECO:0000256" key="13">
    <source>
        <dbReference type="SAM" id="Phobius"/>
    </source>
</evidence>
<evidence type="ECO:0000256" key="6">
    <source>
        <dbReference type="ARBA" id="ARBA00055169"/>
    </source>
</evidence>
<evidence type="ECO:0000256" key="12">
    <source>
        <dbReference type="ARBA" id="ARBA00078531"/>
    </source>
</evidence>
<dbReference type="GO" id="GO:0008146">
    <property type="term" value="F:sulfotransferase activity"/>
    <property type="evidence" value="ECO:0007669"/>
    <property type="project" value="TreeGrafter"/>
</dbReference>
<dbReference type="SUPFAM" id="SSF69572">
    <property type="entry name" value="Activating enzymes of the ubiquitin-like proteins"/>
    <property type="match status" value="1"/>
</dbReference>
<dbReference type="EC" id="2.7.7.80" evidence="8"/>
<evidence type="ECO:0000256" key="9">
    <source>
        <dbReference type="ARBA" id="ARBA00073635"/>
    </source>
</evidence>
<dbReference type="OrthoDB" id="9804286at2"/>
<keyword evidence="4" id="KW-0067">ATP-binding</keyword>
<keyword evidence="2 15" id="KW-0808">Transferase</keyword>
<evidence type="ECO:0000259" key="14">
    <source>
        <dbReference type="Pfam" id="PF00899"/>
    </source>
</evidence>
<dbReference type="GO" id="GO:0004792">
    <property type="term" value="F:thiosulfate-cyanide sulfurtransferase activity"/>
    <property type="evidence" value="ECO:0007669"/>
    <property type="project" value="TreeGrafter"/>
</dbReference>
<keyword evidence="13" id="KW-0812">Transmembrane</keyword>
<evidence type="ECO:0000256" key="8">
    <source>
        <dbReference type="ARBA" id="ARBA00066884"/>
    </source>
</evidence>
<sequence length="346" mass="36136">MTLVVALAAGLWGLGALMRVPRRARWAMIAALYLGVLALHLVLPEGHVLRTMIGGTPEGWFALGLVVVLVLGYRVVLGALRRRVRPLAPPATPSATLSPAELERYARHIVLREIGGPGQRKLKEARVLVIGAGGLGAPVLMYLGAAGVGTLGVVDDDVVSSSNLQRQVIHTDSRIGQPKVFSAAAAVRAQNPFVELRPYNRRLDAVTAGALFAEYDLVLDCSDTFETRALINAAAVHAGTPLVSGAIAQWEGQVSLFDPAHGTPCHACVFPQAPAPGLAPACAEAGVIGALPGIVGSMMAMEAIKHVTGAGETLAGRMMIHDALHAQTRVIALNRRPDCPVCGDGG</sequence>
<evidence type="ECO:0000256" key="4">
    <source>
        <dbReference type="ARBA" id="ARBA00022840"/>
    </source>
</evidence>
<dbReference type="GO" id="GO:0005524">
    <property type="term" value="F:ATP binding"/>
    <property type="evidence" value="ECO:0007669"/>
    <property type="project" value="UniProtKB-KW"/>
</dbReference>
<comment type="subunit">
    <text evidence="7">Homodimer. Forms a stable heterotetrameric complex of 2 MoeB and 2 MoaD during adenylation of MoaD.</text>
</comment>
<keyword evidence="13" id="KW-0472">Membrane</keyword>
<evidence type="ECO:0000256" key="1">
    <source>
        <dbReference type="ARBA" id="ARBA00009919"/>
    </source>
</evidence>
<dbReference type="InterPro" id="IPR045886">
    <property type="entry name" value="ThiF/MoeB/HesA"/>
</dbReference>
<evidence type="ECO:0000256" key="3">
    <source>
        <dbReference type="ARBA" id="ARBA00022741"/>
    </source>
</evidence>
<accession>A0A4R2R9B6</accession>